<dbReference type="Proteomes" id="UP000008063">
    <property type="component" value="Unassembled WGS sequence"/>
</dbReference>
<protein>
    <recommendedName>
        <fullName evidence="1">MICOS complex subunit</fullName>
    </recommendedName>
</protein>
<dbReference type="GO" id="GO:0061617">
    <property type="term" value="C:MICOS complex"/>
    <property type="evidence" value="ECO:0007669"/>
    <property type="project" value="UniProtKB-UniRule"/>
</dbReference>
<dbReference type="InParanoid" id="F8PN60"/>
<reference evidence="3" key="1">
    <citation type="journal article" date="2011" name="Science">
        <title>The plant cell wall-decomposing machinery underlies the functional diversity of forest fungi.</title>
        <authorList>
            <person name="Eastwood D.C."/>
            <person name="Floudas D."/>
            <person name="Binder M."/>
            <person name="Majcherczyk A."/>
            <person name="Schneider P."/>
            <person name="Aerts A."/>
            <person name="Asiegbu F.O."/>
            <person name="Baker S.E."/>
            <person name="Barry K."/>
            <person name="Bendiksby M."/>
            <person name="Blumentritt M."/>
            <person name="Coutinho P.M."/>
            <person name="Cullen D."/>
            <person name="de Vries R.P."/>
            <person name="Gathman A."/>
            <person name="Goodell B."/>
            <person name="Henrissat B."/>
            <person name="Ihrmark K."/>
            <person name="Kauserud H."/>
            <person name="Kohler A."/>
            <person name="LaButti K."/>
            <person name="Lapidus A."/>
            <person name="Lavin J.L."/>
            <person name="Lee Y.-H."/>
            <person name="Lindquist E."/>
            <person name="Lilly W."/>
            <person name="Lucas S."/>
            <person name="Morin E."/>
            <person name="Murat C."/>
            <person name="Oguiza J.A."/>
            <person name="Park J."/>
            <person name="Pisabarro A.G."/>
            <person name="Riley R."/>
            <person name="Rosling A."/>
            <person name="Salamov A."/>
            <person name="Schmidt O."/>
            <person name="Schmutz J."/>
            <person name="Skrede I."/>
            <person name="Stenlid J."/>
            <person name="Wiebenga A."/>
            <person name="Xie X."/>
            <person name="Kuees U."/>
            <person name="Hibbett D.S."/>
            <person name="Hoffmeister D."/>
            <person name="Hoegberg N."/>
            <person name="Martin F."/>
            <person name="Grigoriev I.V."/>
            <person name="Watkinson S.C."/>
        </authorList>
    </citation>
    <scope>NUCLEOTIDE SEQUENCE [LARGE SCALE GENOMIC DNA]</scope>
    <source>
        <strain evidence="3">strain S7.3</strain>
    </source>
</reference>
<comment type="subunit">
    <text evidence="1">Component of the mitochondrial contact site and cristae organizing system (MICOS) complex.</text>
</comment>
<keyword evidence="1" id="KW-0999">Mitochondrion inner membrane</keyword>
<organism evidence="3">
    <name type="scientific">Serpula lacrymans var. lacrymans (strain S7.3)</name>
    <name type="common">Dry rot fungus</name>
    <dbReference type="NCBI Taxonomy" id="936435"/>
    <lineage>
        <taxon>Eukaryota</taxon>
        <taxon>Fungi</taxon>
        <taxon>Dikarya</taxon>
        <taxon>Basidiomycota</taxon>
        <taxon>Agaricomycotina</taxon>
        <taxon>Agaricomycetes</taxon>
        <taxon>Agaricomycetidae</taxon>
        <taxon>Boletales</taxon>
        <taxon>Coniophorineae</taxon>
        <taxon>Serpulaceae</taxon>
        <taxon>Serpula</taxon>
    </lineage>
</organism>
<dbReference type="OrthoDB" id="2399148at2759"/>
<keyword evidence="1" id="KW-0472">Membrane</keyword>
<dbReference type="OMA" id="KWIGVEH"/>
<dbReference type="HOGENOM" id="CLU_072130_0_0_1"/>
<dbReference type="EMBL" id="GL945476">
    <property type="protein sequence ID" value="EGO03042.1"/>
    <property type="molecule type" value="Genomic_DNA"/>
</dbReference>
<sequence>MFRTSAVRSLRTPRRTAFAVAAVSAVGAVLHENGVEQERLPIYAAPTPELVLLDTPSILETRIGEVRREVKKAYQGAHTQVQGVVSRWIGVEEAVESRIKSFRDPTEPVTPGLLYMGISTLTGSILARSRSLPTRIILPPTLFIAAFVHFLPKTASNIGNYAEELEDRYIPKFGEKRRIGVAHSRMGWERAKEGVATGQESFGKGVQGVVDKVQEVTGLKLGDALGRSREIKEEAKEVVRVAKEDLKEVIDSKDDESK</sequence>
<gene>
    <name evidence="2" type="ORF">SERLA73DRAFT_176556</name>
</gene>
<evidence type="ECO:0000256" key="1">
    <source>
        <dbReference type="RuleBase" id="RU363021"/>
    </source>
</evidence>
<dbReference type="PANTHER" id="PTHR28268">
    <property type="entry name" value="MICOS SUBUNIT MIC26"/>
    <property type="match status" value="1"/>
</dbReference>
<dbReference type="GO" id="GO:0044284">
    <property type="term" value="C:mitochondrial crista junction"/>
    <property type="evidence" value="ECO:0007669"/>
    <property type="project" value="TreeGrafter"/>
</dbReference>
<evidence type="ECO:0000313" key="2">
    <source>
        <dbReference type="EMBL" id="EGO03042.1"/>
    </source>
</evidence>
<evidence type="ECO:0000313" key="3">
    <source>
        <dbReference type="Proteomes" id="UP000008063"/>
    </source>
</evidence>
<dbReference type="eggNOG" id="ENOG502S70K">
    <property type="taxonomic scope" value="Eukaryota"/>
</dbReference>
<dbReference type="AlphaFoldDB" id="F8PN60"/>
<comment type="function">
    <text evidence="1">Component of the MICOS complex, a large protein complex of the mitochondrial inner membrane that plays crucial roles in the maintenance of crista junctions, inner membrane architecture, and formation of contact sites to the outer membrane.</text>
</comment>
<keyword evidence="3" id="KW-1185">Reference proteome</keyword>
<comment type="subcellular location">
    <subcellularLocation>
        <location evidence="1">Mitochondrion inner membrane</location>
    </subcellularLocation>
</comment>
<accession>F8PN60</accession>
<dbReference type="InterPro" id="IPR033181">
    <property type="entry name" value="Mic26_fungi"/>
</dbReference>
<keyword evidence="1" id="KW-0496">Mitochondrion</keyword>
<dbReference type="GO" id="GO:0042407">
    <property type="term" value="P:cristae formation"/>
    <property type="evidence" value="ECO:0007669"/>
    <property type="project" value="InterPro"/>
</dbReference>
<name>F8PN60_SERL3</name>
<dbReference type="PANTHER" id="PTHR28268:SF1">
    <property type="entry name" value="MICOS SUBUNIT MIC26"/>
    <property type="match status" value="1"/>
</dbReference>
<proteinExistence type="predicted"/>
<dbReference type="InterPro" id="IPR019166">
    <property type="entry name" value="MIC26/MIC27"/>
</dbReference>
<dbReference type="STRING" id="936435.F8PN60"/>
<dbReference type="Pfam" id="PF09769">
    <property type="entry name" value="ApoO"/>
    <property type="match status" value="1"/>
</dbReference>